<keyword evidence="5 8" id="KW-0472">Membrane</keyword>
<keyword evidence="3 8" id="KW-0812">Transmembrane</keyword>
<comment type="subcellular location">
    <subcellularLocation>
        <location evidence="1">Cell membrane</location>
        <topology evidence="1">Multi-pass membrane protein</topology>
    </subcellularLocation>
</comment>
<proteinExistence type="inferred from homology"/>
<name>A0A382T7Y7_9ZZZZ</name>
<keyword evidence="2" id="KW-1003">Cell membrane</keyword>
<reference evidence="9" key="1">
    <citation type="submission" date="2018-05" db="EMBL/GenBank/DDBJ databases">
        <authorList>
            <person name="Lanie J.A."/>
            <person name="Ng W.-L."/>
            <person name="Kazmierczak K.M."/>
            <person name="Andrzejewski T.M."/>
            <person name="Davidsen T.M."/>
            <person name="Wayne K.J."/>
            <person name="Tettelin H."/>
            <person name="Glass J.I."/>
            <person name="Rusch D."/>
            <person name="Podicherti R."/>
            <person name="Tsui H.-C.T."/>
            <person name="Winkler M.E."/>
        </authorList>
    </citation>
    <scope>NUCLEOTIDE SEQUENCE</scope>
</reference>
<dbReference type="GO" id="GO:0005886">
    <property type="term" value="C:plasma membrane"/>
    <property type="evidence" value="ECO:0007669"/>
    <property type="project" value="UniProtKB-SubCell"/>
</dbReference>
<comment type="similarity">
    <text evidence="6">Belongs to the fluoride channel Fluc/FEX (TC 1.A.43) family.</text>
</comment>
<feature type="non-terminal residue" evidence="9">
    <location>
        <position position="100"/>
    </location>
</feature>
<dbReference type="EMBL" id="UINC01134608">
    <property type="protein sequence ID" value="SVD18254.1"/>
    <property type="molecule type" value="Genomic_DNA"/>
</dbReference>
<evidence type="ECO:0000256" key="5">
    <source>
        <dbReference type="ARBA" id="ARBA00023136"/>
    </source>
</evidence>
<dbReference type="InterPro" id="IPR003691">
    <property type="entry name" value="FluC"/>
</dbReference>
<evidence type="ECO:0000256" key="2">
    <source>
        <dbReference type="ARBA" id="ARBA00022475"/>
    </source>
</evidence>
<evidence type="ECO:0000256" key="8">
    <source>
        <dbReference type="SAM" id="Phobius"/>
    </source>
</evidence>
<gene>
    <name evidence="9" type="ORF">METZ01_LOCUS371108</name>
</gene>
<evidence type="ECO:0000256" key="3">
    <source>
        <dbReference type="ARBA" id="ARBA00022692"/>
    </source>
</evidence>
<dbReference type="HAMAP" id="MF_00454">
    <property type="entry name" value="FluC"/>
    <property type="match status" value="1"/>
</dbReference>
<evidence type="ECO:0000256" key="6">
    <source>
        <dbReference type="ARBA" id="ARBA00035120"/>
    </source>
</evidence>
<accession>A0A382T7Y7</accession>
<evidence type="ECO:0000256" key="7">
    <source>
        <dbReference type="ARBA" id="ARBA00035585"/>
    </source>
</evidence>
<dbReference type="Pfam" id="PF02537">
    <property type="entry name" value="CRCB"/>
    <property type="match status" value="1"/>
</dbReference>
<keyword evidence="4 8" id="KW-1133">Transmembrane helix</keyword>
<evidence type="ECO:0000256" key="1">
    <source>
        <dbReference type="ARBA" id="ARBA00004651"/>
    </source>
</evidence>
<feature type="transmembrane region" description="Helical" evidence="8">
    <location>
        <begin position="68"/>
        <end position="92"/>
    </location>
</feature>
<evidence type="ECO:0000313" key="9">
    <source>
        <dbReference type="EMBL" id="SVD18254.1"/>
    </source>
</evidence>
<comment type="catalytic activity">
    <reaction evidence="7">
        <text>fluoride(in) = fluoride(out)</text>
        <dbReference type="Rhea" id="RHEA:76159"/>
        <dbReference type="ChEBI" id="CHEBI:17051"/>
    </reaction>
    <physiologicalReaction direction="left-to-right" evidence="7">
        <dbReference type="Rhea" id="RHEA:76160"/>
    </physiologicalReaction>
</comment>
<feature type="transmembrane region" description="Helical" evidence="8">
    <location>
        <begin position="36"/>
        <end position="56"/>
    </location>
</feature>
<evidence type="ECO:0008006" key="10">
    <source>
        <dbReference type="Google" id="ProtNLM"/>
    </source>
</evidence>
<organism evidence="9">
    <name type="scientific">marine metagenome</name>
    <dbReference type="NCBI Taxonomy" id="408172"/>
    <lineage>
        <taxon>unclassified sequences</taxon>
        <taxon>metagenomes</taxon>
        <taxon>ecological metagenomes</taxon>
    </lineage>
</organism>
<dbReference type="PANTHER" id="PTHR28259">
    <property type="entry name" value="FLUORIDE EXPORT PROTEIN 1-RELATED"/>
    <property type="match status" value="1"/>
</dbReference>
<sequence>MNIINTILFIGLGGFIGANLRYLIGVYINKYSHEMTGTLIVNITGSFLIALFYGYISEKYVVNDSLKYFFPIGLLGSYTTFSTFSYTTLILINEGNYIRA</sequence>
<dbReference type="AlphaFoldDB" id="A0A382T7Y7"/>
<dbReference type="PANTHER" id="PTHR28259:SF1">
    <property type="entry name" value="FLUORIDE EXPORT PROTEIN 1-RELATED"/>
    <property type="match status" value="1"/>
</dbReference>
<feature type="transmembrane region" description="Helical" evidence="8">
    <location>
        <begin position="6"/>
        <end position="24"/>
    </location>
</feature>
<protein>
    <recommendedName>
        <fullName evidence="10">Fluoride ion transporter CrcB</fullName>
    </recommendedName>
</protein>
<evidence type="ECO:0000256" key="4">
    <source>
        <dbReference type="ARBA" id="ARBA00022989"/>
    </source>
</evidence>
<dbReference type="GO" id="GO:1903425">
    <property type="term" value="F:fluoride transmembrane transporter activity"/>
    <property type="evidence" value="ECO:0007669"/>
    <property type="project" value="TreeGrafter"/>
</dbReference>